<keyword evidence="3" id="KW-1185">Reference proteome</keyword>
<feature type="chain" id="PRO_5015751867" description="Carbohydrate-binding domain-containing protein" evidence="1">
    <location>
        <begin position="25"/>
        <end position="508"/>
    </location>
</feature>
<dbReference type="EMBL" id="PTRA01000004">
    <property type="protein sequence ID" value="PQA55646.1"/>
    <property type="molecule type" value="Genomic_DNA"/>
</dbReference>
<name>A0A2S7II57_9BACT</name>
<keyword evidence="1" id="KW-0732">Signal</keyword>
<evidence type="ECO:0000313" key="3">
    <source>
        <dbReference type="Proteomes" id="UP000239590"/>
    </source>
</evidence>
<dbReference type="Proteomes" id="UP000239590">
    <property type="component" value="Unassembled WGS sequence"/>
</dbReference>
<gene>
    <name evidence="2" type="ORF">C5O19_19745</name>
</gene>
<evidence type="ECO:0000256" key="1">
    <source>
        <dbReference type="SAM" id="SignalP"/>
    </source>
</evidence>
<organism evidence="2 3">
    <name type="scientific">Siphonobacter curvatus</name>
    <dbReference type="NCBI Taxonomy" id="2094562"/>
    <lineage>
        <taxon>Bacteria</taxon>
        <taxon>Pseudomonadati</taxon>
        <taxon>Bacteroidota</taxon>
        <taxon>Cytophagia</taxon>
        <taxon>Cytophagales</taxon>
        <taxon>Cytophagaceae</taxon>
        <taxon>Siphonobacter</taxon>
    </lineage>
</organism>
<proteinExistence type="predicted"/>
<evidence type="ECO:0000313" key="2">
    <source>
        <dbReference type="EMBL" id="PQA55646.1"/>
    </source>
</evidence>
<dbReference type="InterPro" id="IPR025584">
    <property type="entry name" value="Cthe_2159"/>
</dbReference>
<sequence length="508" mass="52288">MNLIFGRAWAGRLPFLIFSTLTMACSKDNTEITTNTGNAVTIDSVATTSTSPEGNTDRAVNAEDLLANATFSSVVSIAFGSSVTISNPLAGKGVEVTESNGDVIITSTVAEVAYILSGVNNNGSVKIYSDKKFKLTLNGLTLTNTDGPALNIQSSKRAFIVLADQTTNILTDGATYAANATEDQKATLFSEGQLIFSGQGSLSVQGNYKHAICSDDYVRIISGTLSIPSAVSDGIHTNEAFIADGGTVTMTTKGDGIQCEEGYVVINDGTFTINVADKGIAASYDTDTSIDPYLTINGGTINITSTAGEGIESKSVLTINSGNISVKTFDDGLNAGTFIYINGGTVYANSSSNDGIDSNGKLTVTGGKVVSIGAAAPEEGFDCDRNTFKITGGILVGMGGATSTPTASVSTQPSVIMGGGSANQLLHIESNEGAEVLTLQLPKTFTTLLFSSPKLKMGQSYRVYSGGSIDASTTFNGLYTSGTYTVGTQSGSFTASTMVTNAGGNTGR</sequence>
<accession>A0A2S7II57</accession>
<dbReference type="OrthoDB" id="6116667at2"/>
<reference evidence="3" key="1">
    <citation type="submission" date="2018-02" db="EMBL/GenBank/DDBJ databases">
        <title>Genome sequencing of Solimonas sp. HR-BB.</title>
        <authorList>
            <person name="Lee Y."/>
            <person name="Jeon C.O."/>
        </authorList>
    </citation>
    <scope>NUCLEOTIDE SEQUENCE [LARGE SCALE GENOMIC DNA]</scope>
    <source>
        <strain evidence="3">HR-U</strain>
    </source>
</reference>
<evidence type="ECO:0008006" key="4">
    <source>
        <dbReference type="Google" id="ProtNLM"/>
    </source>
</evidence>
<dbReference type="RefSeq" id="WP_104715106.1">
    <property type="nucleotide sequence ID" value="NZ_PTRA01000004.1"/>
</dbReference>
<dbReference type="AlphaFoldDB" id="A0A2S7II57"/>
<comment type="caution">
    <text evidence="2">The sequence shown here is derived from an EMBL/GenBank/DDBJ whole genome shotgun (WGS) entry which is preliminary data.</text>
</comment>
<feature type="signal peptide" evidence="1">
    <location>
        <begin position="1"/>
        <end position="24"/>
    </location>
</feature>
<dbReference type="PROSITE" id="PS51257">
    <property type="entry name" value="PROKAR_LIPOPROTEIN"/>
    <property type="match status" value="1"/>
</dbReference>
<protein>
    <recommendedName>
        <fullName evidence="4">Carbohydrate-binding domain-containing protein</fullName>
    </recommendedName>
</protein>
<dbReference type="Pfam" id="PF14262">
    <property type="entry name" value="Cthe_2159"/>
    <property type="match status" value="1"/>
</dbReference>